<keyword evidence="10" id="KW-1185">Reference proteome</keyword>
<sequence length="400" mass="44081">MFNEQELCEIKSEFSAFEYPTPTGQPLIYLDNAATALKPRAVVDAVTQVLTQKTANIHRSVHFLGDRATECYESARTTVSYFLNCDEHEVVFLKNTTEALNLVANAFASKGKILTSMAEHHSNYLVWPERQTIRLSLNQHGQVDLSQLDEVLTAENIELISLAHVSNVTGNEIPIEEVCKVAHRHGVKVLVDAAQSAPHQSLDVETLGCDFLVFSGHKLGSPTGVGVLFGKHQLLEEMDYWLKGGATVESVSLSSHKPKNAPWRFEAGTPAIESVAGLDSALTYLMELDMDRVHDHQLALGQHARNALKEYLPQAILLGEPSSYSGPLSFYVPGVSPHLLARGVSDRYSICIRSGYHCAQPLHDTINAPASLRLSHWVYNSEQDIETAIKRIAAFSNIVS</sequence>
<gene>
    <name evidence="9" type="ORF">J1N51_10320</name>
</gene>
<comment type="cofactor">
    <cofactor evidence="1 7">
        <name>pyridoxal 5'-phosphate</name>
        <dbReference type="ChEBI" id="CHEBI:597326"/>
    </cofactor>
</comment>
<dbReference type="PROSITE" id="PS00595">
    <property type="entry name" value="AA_TRANSFER_CLASS_5"/>
    <property type="match status" value="1"/>
</dbReference>
<name>A0A975D9R0_9GAMM</name>
<dbReference type="InterPro" id="IPR020578">
    <property type="entry name" value="Aminotrans_V_PyrdxlP_BS"/>
</dbReference>
<dbReference type="Gene3D" id="3.90.1150.10">
    <property type="entry name" value="Aspartate Aminotransferase, domain 1"/>
    <property type="match status" value="1"/>
</dbReference>
<protein>
    <recommendedName>
        <fullName evidence="3">cysteine desulfurase</fullName>
        <ecNumber evidence="3">2.8.1.7</ecNumber>
    </recommendedName>
</protein>
<reference evidence="9" key="1">
    <citation type="submission" date="2021-03" db="EMBL/GenBank/DDBJ databases">
        <title>Description of Psychrosphaera ytuae sp. nov. isolated from deep sea sediment of South China Sea.</title>
        <authorList>
            <person name="Zhang J."/>
            <person name="Xu X.-D."/>
        </authorList>
    </citation>
    <scope>NUCLEOTIDE SEQUENCE</scope>
    <source>
        <strain evidence="9">MTZ26</strain>
    </source>
</reference>
<dbReference type="SUPFAM" id="SSF53383">
    <property type="entry name" value="PLP-dependent transferases"/>
    <property type="match status" value="1"/>
</dbReference>
<keyword evidence="4" id="KW-0808">Transferase</keyword>
<dbReference type="GO" id="GO:0006534">
    <property type="term" value="P:cysteine metabolic process"/>
    <property type="evidence" value="ECO:0007669"/>
    <property type="project" value="InterPro"/>
</dbReference>
<evidence type="ECO:0000313" key="9">
    <source>
        <dbReference type="EMBL" id="QTH63137.1"/>
    </source>
</evidence>
<evidence type="ECO:0000259" key="8">
    <source>
        <dbReference type="Pfam" id="PF00266"/>
    </source>
</evidence>
<dbReference type="Proteomes" id="UP000682739">
    <property type="component" value="Chromosome"/>
</dbReference>
<dbReference type="EC" id="2.8.1.7" evidence="3"/>
<comment type="catalytic activity">
    <reaction evidence="6">
        <text>(sulfur carrier)-H + L-cysteine = (sulfur carrier)-SH + L-alanine</text>
        <dbReference type="Rhea" id="RHEA:43892"/>
        <dbReference type="Rhea" id="RHEA-COMP:14737"/>
        <dbReference type="Rhea" id="RHEA-COMP:14739"/>
        <dbReference type="ChEBI" id="CHEBI:29917"/>
        <dbReference type="ChEBI" id="CHEBI:35235"/>
        <dbReference type="ChEBI" id="CHEBI:57972"/>
        <dbReference type="ChEBI" id="CHEBI:64428"/>
        <dbReference type="EC" id="2.8.1.7"/>
    </reaction>
</comment>
<dbReference type="GO" id="GO:0031071">
    <property type="term" value="F:cysteine desulfurase activity"/>
    <property type="evidence" value="ECO:0007669"/>
    <property type="project" value="UniProtKB-EC"/>
</dbReference>
<dbReference type="RefSeq" id="WP_208831057.1">
    <property type="nucleotide sequence ID" value="NZ_CP072110.1"/>
</dbReference>
<dbReference type="Gene3D" id="3.40.640.10">
    <property type="entry name" value="Type I PLP-dependent aspartate aminotransferase-like (Major domain)"/>
    <property type="match status" value="1"/>
</dbReference>
<dbReference type="GO" id="GO:0030170">
    <property type="term" value="F:pyridoxal phosphate binding"/>
    <property type="evidence" value="ECO:0007669"/>
    <property type="project" value="InterPro"/>
</dbReference>
<dbReference type="InterPro" id="IPR015421">
    <property type="entry name" value="PyrdxlP-dep_Trfase_major"/>
</dbReference>
<evidence type="ECO:0000256" key="5">
    <source>
        <dbReference type="ARBA" id="ARBA00022898"/>
    </source>
</evidence>
<dbReference type="InterPro" id="IPR015422">
    <property type="entry name" value="PyrdxlP-dep_Trfase_small"/>
</dbReference>
<evidence type="ECO:0000256" key="4">
    <source>
        <dbReference type="ARBA" id="ARBA00022679"/>
    </source>
</evidence>
<keyword evidence="5" id="KW-0663">Pyridoxal phosphate</keyword>
<proteinExistence type="inferred from homology"/>
<feature type="domain" description="Aminotransferase class V" evidence="8">
    <location>
        <begin position="28"/>
        <end position="386"/>
    </location>
</feature>
<dbReference type="EMBL" id="CP072110">
    <property type="protein sequence ID" value="QTH63137.1"/>
    <property type="molecule type" value="Genomic_DNA"/>
</dbReference>
<dbReference type="InterPro" id="IPR000192">
    <property type="entry name" value="Aminotrans_V_dom"/>
</dbReference>
<dbReference type="PANTHER" id="PTHR43586">
    <property type="entry name" value="CYSTEINE DESULFURASE"/>
    <property type="match status" value="1"/>
</dbReference>
<dbReference type="InterPro" id="IPR015424">
    <property type="entry name" value="PyrdxlP-dep_Trfase"/>
</dbReference>
<accession>A0A975D9R0</accession>
<evidence type="ECO:0000313" key="10">
    <source>
        <dbReference type="Proteomes" id="UP000682739"/>
    </source>
</evidence>
<evidence type="ECO:0000256" key="7">
    <source>
        <dbReference type="RuleBase" id="RU004504"/>
    </source>
</evidence>
<dbReference type="KEGG" id="psym:J1N51_10320"/>
<dbReference type="CDD" id="cd06453">
    <property type="entry name" value="SufS_like"/>
    <property type="match status" value="1"/>
</dbReference>
<evidence type="ECO:0000256" key="2">
    <source>
        <dbReference type="ARBA" id="ARBA00010447"/>
    </source>
</evidence>
<dbReference type="AlphaFoldDB" id="A0A975D9R0"/>
<organism evidence="9 10">
    <name type="scientific">Psychrosphaera ytuae</name>
    <dbReference type="NCBI Taxonomy" id="2820710"/>
    <lineage>
        <taxon>Bacteria</taxon>
        <taxon>Pseudomonadati</taxon>
        <taxon>Pseudomonadota</taxon>
        <taxon>Gammaproteobacteria</taxon>
        <taxon>Alteromonadales</taxon>
        <taxon>Pseudoalteromonadaceae</taxon>
        <taxon>Psychrosphaera</taxon>
    </lineage>
</organism>
<evidence type="ECO:0000256" key="6">
    <source>
        <dbReference type="ARBA" id="ARBA00050776"/>
    </source>
</evidence>
<evidence type="ECO:0000256" key="1">
    <source>
        <dbReference type="ARBA" id="ARBA00001933"/>
    </source>
</evidence>
<dbReference type="PANTHER" id="PTHR43586:SF8">
    <property type="entry name" value="CYSTEINE DESULFURASE 1, CHLOROPLASTIC"/>
    <property type="match status" value="1"/>
</dbReference>
<comment type="similarity">
    <text evidence="2">Belongs to the class-V pyridoxal-phosphate-dependent aminotransferase family. Csd subfamily.</text>
</comment>
<evidence type="ECO:0000256" key="3">
    <source>
        <dbReference type="ARBA" id="ARBA00012239"/>
    </source>
</evidence>
<dbReference type="Pfam" id="PF00266">
    <property type="entry name" value="Aminotran_5"/>
    <property type="match status" value="1"/>
</dbReference>
<dbReference type="InterPro" id="IPR010970">
    <property type="entry name" value="Cys_dSase_SufS"/>
</dbReference>